<name>A0A6J6B4P5_9ZZZZ</name>
<evidence type="ECO:0000256" key="1">
    <source>
        <dbReference type="ARBA" id="ARBA00001922"/>
    </source>
</evidence>
<dbReference type="Gene3D" id="3.20.20.240">
    <property type="entry name" value="Methylmalonyl-CoA mutase"/>
    <property type="match status" value="1"/>
</dbReference>
<feature type="region of interest" description="Disordered" evidence="6">
    <location>
        <begin position="485"/>
        <end position="511"/>
    </location>
</feature>
<feature type="domain" description="Methylmalonyl-CoA mutase alpha/beta chain catalytic" evidence="7">
    <location>
        <begin position="41"/>
        <end position="490"/>
    </location>
</feature>
<dbReference type="GO" id="GO:0004494">
    <property type="term" value="F:methylmalonyl-CoA mutase activity"/>
    <property type="evidence" value="ECO:0007669"/>
    <property type="project" value="UniProtKB-EC"/>
</dbReference>
<sequence length="677" mass="71142">MATEAEPTLAGEFPPATEEQWLALVDKVLKGAPLSRLQSRTAGGITVEPLYTGETSLGTHDESGFPGTAPFTRGSSAVPRPDGAWGIRTLLSTPDPIEANKTALRELERGSTELLVRFDAAFRAGIHPTDSEFAQLGGVDGVLIASVEDLEALFVGVYLDLAPVYLQPGSAFTRAAELMTAVWQRSGIESSSAAGGIGADPLGVLAAEGQLPQGLEVALSELGLLALGLHHTHPQVRSCSVDTSAYVEAGASEVQELAVMLSTAAVYLKACADAGLGIDAACSQFEVTLSVDADVFTGIAKLRAARRVWATLVAACGASPASQPVQMHVRTAERMMTKRDPWVNLLRVTSASFAAGLGGATSVTSLPFDATLGEPEELGRRMARNTQLLLQEESNLGRVTDPAGGSWYVESLTDQIAQAAWAEFQRIEAAGGLVTVLLDGTLAAEIEQVRNARLSQVATRAQAITGVSEFPNLAEEALLRTEPDLRSLRSRAATQNPSKRSPVTRATPTDCAPLPKVRWAQEFEALRDASDAYLAATGSRPKLFLVNLGPVAVHTARATFAKNFFEAGGIETVTSELGATLGFDDPEIAVAEVHASRARLVCLCSSDKVYAEQAQGFAQALSHSGLAAIYLAGNPGDRREDEVAAGVTEFVHVGVNALELLSGALHAAGATVEEVEK</sequence>
<keyword evidence="3" id="KW-0846">Cobalamin</keyword>
<dbReference type="GO" id="GO:0019678">
    <property type="term" value="P:propionate metabolic process, methylmalonyl pathway"/>
    <property type="evidence" value="ECO:0007669"/>
    <property type="project" value="TreeGrafter"/>
</dbReference>
<evidence type="ECO:0000256" key="5">
    <source>
        <dbReference type="ARBA" id="ARBA00023285"/>
    </source>
</evidence>
<proteinExistence type="inferred from homology"/>
<protein>
    <submittedName>
        <fullName evidence="8">Unannotated protein</fullName>
    </submittedName>
</protein>
<dbReference type="InterPro" id="IPR016176">
    <property type="entry name" value="Cbl-dep_enz_cat"/>
</dbReference>
<dbReference type="PANTHER" id="PTHR48101">
    <property type="entry name" value="METHYLMALONYL-COA MUTASE, MITOCHONDRIAL-RELATED"/>
    <property type="match status" value="1"/>
</dbReference>
<reference evidence="8" key="1">
    <citation type="submission" date="2020-05" db="EMBL/GenBank/DDBJ databases">
        <authorList>
            <person name="Chiriac C."/>
            <person name="Salcher M."/>
            <person name="Ghai R."/>
            <person name="Kavagutti S V."/>
        </authorList>
    </citation>
    <scope>NUCLEOTIDE SEQUENCE</scope>
</reference>
<dbReference type="SUPFAM" id="SSF51703">
    <property type="entry name" value="Cobalamin (vitamin B12)-dependent enzymes"/>
    <property type="match status" value="1"/>
</dbReference>
<keyword evidence="4" id="KW-0413">Isomerase</keyword>
<dbReference type="GO" id="GO:0031419">
    <property type="term" value="F:cobalamin binding"/>
    <property type="evidence" value="ECO:0007669"/>
    <property type="project" value="UniProtKB-KW"/>
</dbReference>
<dbReference type="Gene3D" id="1.10.196.20">
    <property type="match status" value="1"/>
</dbReference>
<dbReference type="InterPro" id="IPR006099">
    <property type="entry name" value="MeMalonylCoA_mutase_a/b_cat"/>
</dbReference>
<dbReference type="InterPro" id="IPR024067">
    <property type="entry name" value="Me-malonyl-CoA_mutase_sm_su_N"/>
</dbReference>
<evidence type="ECO:0000256" key="3">
    <source>
        <dbReference type="ARBA" id="ARBA00022628"/>
    </source>
</evidence>
<dbReference type="CDD" id="cd03677">
    <property type="entry name" value="MM_CoA_mutase_beta"/>
    <property type="match status" value="1"/>
</dbReference>
<dbReference type="GO" id="GO:0005737">
    <property type="term" value="C:cytoplasm"/>
    <property type="evidence" value="ECO:0007669"/>
    <property type="project" value="TreeGrafter"/>
</dbReference>
<dbReference type="GO" id="GO:0046872">
    <property type="term" value="F:metal ion binding"/>
    <property type="evidence" value="ECO:0007669"/>
    <property type="project" value="InterPro"/>
</dbReference>
<dbReference type="SUPFAM" id="SSF52242">
    <property type="entry name" value="Cobalamin (vitamin B12)-binding domain"/>
    <property type="match status" value="1"/>
</dbReference>
<dbReference type="PANTHER" id="PTHR48101:SF4">
    <property type="entry name" value="METHYLMALONYL-COA MUTASE, MITOCHONDRIAL"/>
    <property type="match status" value="1"/>
</dbReference>
<dbReference type="Gene3D" id="3.40.50.280">
    <property type="entry name" value="Cobalamin-binding domain"/>
    <property type="match status" value="1"/>
</dbReference>
<keyword evidence="5" id="KW-0170">Cobalt</keyword>
<dbReference type="InterPro" id="IPR036724">
    <property type="entry name" value="Cobalamin-bd_sf"/>
</dbReference>
<evidence type="ECO:0000259" key="7">
    <source>
        <dbReference type="Pfam" id="PF01642"/>
    </source>
</evidence>
<evidence type="ECO:0000256" key="6">
    <source>
        <dbReference type="SAM" id="MobiDB-lite"/>
    </source>
</evidence>
<organism evidence="8">
    <name type="scientific">freshwater metagenome</name>
    <dbReference type="NCBI Taxonomy" id="449393"/>
    <lineage>
        <taxon>unclassified sequences</taxon>
        <taxon>metagenomes</taxon>
        <taxon>ecological metagenomes</taxon>
    </lineage>
</organism>
<evidence type="ECO:0000313" key="8">
    <source>
        <dbReference type="EMBL" id="CAB4534000.1"/>
    </source>
</evidence>
<dbReference type="Pfam" id="PF01642">
    <property type="entry name" value="MM_CoA_mutase"/>
    <property type="match status" value="1"/>
</dbReference>
<dbReference type="AlphaFoldDB" id="A0A6J6B4P5"/>
<gene>
    <name evidence="8" type="ORF">UFOPK1358_00606</name>
</gene>
<comment type="cofactor">
    <cofactor evidence="1">
        <name>adenosylcob(III)alamin</name>
        <dbReference type="ChEBI" id="CHEBI:18408"/>
    </cofactor>
</comment>
<accession>A0A6J6B4P5</accession>
<feature type="compositionally biased region" description="Polar residues" evidence="6">
    <location>
        <begin position="492"/>
        <end position="507"/>
    </location>
</feature>
<comment type="similarity">
    <text evidence="2">Belongs to the methylmalonyl-CoA mutase family.</text>
</comment>
<evidence type="ECO:0000256" key="2">
    <source>
        <dbReference type="ARBA" id="ARBA00008465"/>
    </source>
</evidence>
<evidence type="ECO:0000256" key="4">
    <source>
        <dbReference type="ARBA" id="ARBA00023235"/>
    </source>
</evidence>
<dbReference type="EMBL" id="CAEZSF010000040">
    <property type="protein sequence ID" value="CAB4534000.1"/>
    <property type="molecule type" value="Genomic_DNA"/>
</dbReference>